<proteinExistence type="predicted"/>
<name>D0NVS8_PHYIT</name>
<feature type="region of interest" description="Disordered" evidence="1">
    <location>
        <begin position="1"/>
        <end position="20"/>
    </location>
</feature>
<dbReference type="RefSeq" id="XP_002896824.1">
    <property type="nucleotide sequence ID" value="XM_002896778.1"/>
</dbReference>
<protein>
    <submittedName>
        <fullName evidence="2">Uncharacterized protein</fullName>
    </submittedName>
</protein>
<dbReference type="Proteomes" id="UP000006643">
    <property type="component" value="Unassembled WGS sequence"/>
</dbReference>
<evidence type="ECO:0000256" key="1">
    <source>
        <dbReference type="SAM" id="MobiDB-lite"/>
    </source>
</evidence>
<dbReference type="AlphaFoldDB" id="D0NVS8"/>
<evidence type="ECO:0000313" key="3">
    <source>
        <dbReference type="Proteomes" id="UP000006643"/>
    </source>
</evidence>
<dbReference type="GeneID" id="9466554"/>
<dbReference type="InParanoid" id="D0NVS8"/>
<sequence>MVDDEQVTSTEDKKDKTMGTSTSVDAVMKCMKAGALLKDNERAQRYVSIVRSAMALERFVRATTEVEPRQVVGTKDEGMVKPATDGETKERRMTP</sequence>
<dbReference type="EMBL" id="DS028170">
    <property type="protein sequence ID" value="EEY66759.1"/>
    <property type="molecule type" value="Genomic_DNA"/>
</dbReference>
<gene>
    <name evidence="2" type="ORF">PITG_17317</name>
</gene>
<dbReference type="HOGENOM" id="CLU_2377351_0_0_1"/>
<dbReference type="KEGG" id="pif:PITG_17317"/>
<feature type="region of interest" description="Disordered" evidence="1">
    <location>
        <begin position="70"/>
        <end position="95"/>
    </location>
</feature>
<accession>D0NVS8</accession>
<evidence type="ECO:0000313" key="2">
    <source>
        <dbReference type="EMBL" id="EEY66759.1"/>
    </source>
</evidence>
<reference evidence="3" key="1">
    <citation type="journal article" date="2009" name="Nature">
        <title>Genome sequence and analysis of the Irish potato famine pathogen Phytophthora infestans.</title>
        <authorList>
            <consortium name="The Broad Institute Genome Sequencing Platform"/>
            <person name="Haas B.J."/>
            <person name="Kamoun S."/>
            <person name="Zody M.C."/>
            <person name="Jiang R.H."/>
            <person name="Handsaker R.E."/>
            <person name="Cano L.M."/>
            <person name="Grabherr M."/>
            <person name="Kodira C.D."/>
            <person name="Raffaele S."/>
            <person name="Torto-Alalibo T."/>
            <person name="Bozkurt T.O."/>
            <person name="Ah-Fong A.M."/>
            <person name="Alvarado L."/>
            <person name="Anderson V.L."/>
            <person name="Armstrong M.R."/>
            <person name="Avrova A."/>
            <person name="Baxter L."/>
            <person name="Beynon J."/>
            <person name="Boevink P.C."/>
            <person name="Bollmann S.R."/>
            <person name="Bos J.I."/>
            <person name="Bulone V."/>
            <person name="Cai G."/>
            <person name="Cakir C."/>
            <person name="Carrington J.C."/>
            <person name="Chawner M."/>
            <person name="Conti L."/>
            <person name="Costanzo S."/>
            <person name="Ewan R."/>
            <person name="Fahlgren N."/>
            <person name="Fischbach M.A."/>
            <person name="Fugelstad J."/>
            <person name="Gilroy E.M."/>
            <person name="Gnerre S."/>
            <person name="Green P.J."/>
            <person name="Grenville-Briggs L.J."/>
            <person name="Griffith J."/>
            <person name="Grunwald N.J."/>
            <person name="Horn K."/>
            <person name="Horner N.R."/>
            <person name="Hu C.H."/>
            <person name="Huitema E."/>
            <person name="Jeong D.H."/>
            <person name="Jones A.M."/>
            <person name="Jones J.D."/>
            <person name="Jones R.W."/>
            <person name="Karlsson E.K."/>
            <person name="Kunjeti S.G."/>
            <person name="Lamour K."/>
            <person name="Liu Z."/>
            <person name="Ma L."/>
            <person name="Maclean D."/>
            <person name="Chibucos M.C."/>
            <person name="McDonald H."/>
            <person name="McWalters J."/>
            <person name="Meijer H.J."/>
            <person name="Morgan W."/>
            <person name="Morris P.F."/>
            <person name="Munro C.A."/>
            <person name="O'Neill K."/>
            <person name="Ospina-Giraldo M."/>
            <person name="Pinzon A."/>
            <person name="Pritchard L."/>
            <person name="Ramsahoye B."/>
            <person name="Ren Q."/>
            <person name="Restrepo S."/>
            <person name="Roy S."/>
            <person name="Sadanandom A."/>
            <person name="Savidor A."/>
            <person name="Schornack S."/>
            <person name="Schwartz D.C."/>
            <person name="Schumann U.D."/>
            <person name="Schwessinger B."/>
            <person name="Seyer L."/>
            <person name="Sharpe T."/>
            <person name="Silvar C."/>
            <person name="Song J."/>
            <person name="Studholme D.J."/>
            <person name="Sykes S."/>
            <person name="Thines M."/>
            <person name="van de Vondervoort P.J."/>
            <person name="Phuntumart V."/>
            <person name="Wawra S."/>
            <person name="Weide R."/>
            <person name="Win J."/>
            <person name="Young C."/>
            <person name="Zhou S."/>
            <person name="Fry W."/>
            <person name="Meyers B.C."/>
            <person name="van West P."/>
            <person name="Ristaino J."/>
            <person name="Govers F."/>
            <person name="Birch P.R."/>
            <person name="Whisson S.C."/>
            <person name="Judelson H.S."/>
            <person name="Nusbaum C."/>
        </authorList>
    </citation>
    <scope>NUCLEOTIDE SEQUENCE [LARGE SCALE GENOMIC DNA]</scope>
    <source>
        <strain evidence="3">T30-4</strain>
    </source>
</reference>
<organism evidence="2 3">
    <name type="scientific">Phytophthora infestans (strain T30-4)</name>
    <name type="common">Potato late blight agent</name>
    <dbReference type="NCBI Taxonomy" id="403677"/>
    <lineage>
        <taxon>Eukaryota</taxon>
        <taxon>Sar</taxon>
        <taxon>Stramenopiles</taxon>
        <taxon>Oomycota</taxon>
        <taxon>Peronosporomycetes</taxon>
        <taxon>Peronosporales</taxon>
        <taxon>Peronosporaceae</taxon>
        <taxon>Phytophthora</taxon>
    </lineage>
</organism>
<keyword evidence="3" id="KW-1185">Reference proteome</keyword>
<dbReference type="VEuPathDB" id="FungiDB:PITG_17317"/>
<dbReference type="OMA" id="GKMDEMM"/>